<gene>
    <name evidence="1" type="ORF">H8S08_05210</name>
</gene>
<comment type="caution">
    <text evidence="1">The sequence shown here is derived from an EMBL/GenBank/DDBJ whole genome shotgun (WGS) entry which is preliminary data.</text>
</comment>
<evidence type="ECO:0000313" key="1">
    <source>
        <dbReference type="EMBL" id="MBC5616419.1"/>
    </source>
</evidence>
<evidence type="ECO:0008006" key="3">
    <source>
        <dbReference type="Google" id="ProtNLM"/>
    </source>
</evidence>
<keyword evidence="2" id="KW-1185">Reference proteome</keyword>
<dbReference type="SUPFAM" id="SSF117070">
    <property type="entry name" value="LEA14-like"/>
    <property type="match status" value="1"/>
</dbReference>
<dbReference type="Gene3D" id="2.60.40.1820">
    <property type="match status" value="1"/>
</dbReference>
<name>A0ABR7CL78_9BACT</name>
<dbReference type="RefSeq" id="WP_118458072.1">
    <property type="nucleotide sequence ID" value="NZ_JACOOK010000002.1"/>
</dbReference>
<organism evidence="1 2">
    <name type="scientific">Alistipes hominis</name>
    <dbReference type="NCBI Taxonomy" id="2763015"/>
    <lineage>
        <taxon>Bacteria</taxon>
        <taxon>Pseudomonadati</taxon>
        <taxon>Bacteroidota</taxon>
        <taxon>Bacteroidia</taxon>
        <taxon>Bacteroidales</taxon>
        <taxon>Rikenellaceae</taxon>
        <taxon>Alistipes</taxon>
    </lineage>
</organism>
<accession>A0ABR7CL78</accession>
<reference evidence="1 2" key="1">
    <citation type="submission" date="2020-08" db="EMBL/GenBank/DDBJ databases">
        <title>Genome public.</title>
        <authorList>
            <person name="Liu C."/>
            <person name="Sun Q."/>
        </authorList>
    </citation>
    <scope>NUCLEOTIDE SEQUENCE [LARGE SCALE GENOMIC DNA]</scope>
    <source>
        <strain evidence="1 2">New-7</strain>
    </source>
</reference>
<evidence type="ECO:0000313" key="2">
    <source>
        <dbReference type="Proteomes" id="UP000636891"/>
    </source>
</evidence>
<proteinExistence type="predicted"/>
<dbReference type="Proteomes" id="UP000636891">
    <property type="component" value="Unassembled WGS sequence"/>
</dbReference>
<protein>
    <recommendedName>
        <fullName evidence="3">Late embryogenesis abundant protein LEA-2 subgroup domain-containing protein</fullName>
    </recommendedName>
</protein>
<dbReference type="EMBL" id="JACOOK010000002">
    <property type="protein sequence ID" value="MBC5616419.1"/>
    <property type="molecule type" value="Genomic_DNA"/>
</dbReference>
<sequence>MKKLIILLLILPIVSCVRVEDLSYDGIESVQVQSVGTSQTAIDLFVRASNGSGTNLTVARAELTLKKGDRTLVQARVDEKVKLPRKFDGTVRVPVNVRFEGGMLGAIGVMSTLSRGVQGTTVSGVVVARAGLMRKKYVIEDMETERFLRQFGIKLSDILQNIDL</sequence>